<dbReference type="RefSeq" id="WP_046356511.1">
    <property type="nucleotide sequence ID" value="NZ_AUXW01000153.1"/>
</dbReference>
<gene>
    <name evidence="1" type="ORF">N479_15510</name>
</gene>
<dbReference type="EMBL" id="AUXW01000153">
    <property type="protein sequence ID" value="KKE83079.1"/>
    <property type="molecule type" value="Genomic_DNA"/>
</dbReference>
<protein>
    <submittedName>
        <fullName evidence="1">Uncharacterized protein</fullName>
    </submittedName>
</protein>
<evidence type="ECO:0000313" key="1">
    <source>
        <dbReference type="EMBL" id="KKE83079.1"/>
    </source>
</evidence>
<name>A0A0F6ACE3_9GAMM</name>
<comment type="caution">
    <text evidence="1">The sequence shown here is derived from an EMBL/GenBank/DDBJ whole genome shotgun (WGS) entry which is preliminary data.</text>
</comment>
<accession>A0A0F6ACE3</accession>
<proteinExistence type="predicted"/>
<organism evidence="1 2">
    <name type="scientific">Pseudoalteromonas luteoviolacea S4054</name>
    <dbReference type="NCBI Taxonomy" id="1129367"/>
    <lineage>
        <taxon>Bacteria</taxon>
        <taxon>Pseudomonadati</taxon>
        <taxon>Pseudomonadota</taxon>
        <taxon>Gammaproteobacteria</taxon>
        <taxon>Alteromonadales</taxon>
        <taxon>Pseudoalteromonadaceae</taxon>
        <taxon>Pseudoalteromonas</taxon>
    </lineage>
</organism>
<dbReference type="AlphaFoldDB" id="A0A0F6ACE3"/>
<dbReference type="Proteomes" id="UP000033434">
    <property type="component" value="Unassembled WGS sequence"/>
</dbReference>
<evidence type="ECO:0000313" key="2">
    <source>
        <dbReference type="Proteomes" id="UP000033434"/>
    </source>
</evidence>
<sequence length="89" mass="10109">MKKVDNQRAQTLAEEALKLMQEAKVLQQQAQCQAARILGYQQQSDGLAFKYLAAKAEHGEQSQQAFDAKQAWLHARKSVQVRYPKLHGK</sequence>
<dbReference type="PATRIC" id="fig|1129367.4.peg.2931"/>
<reference evidence="1 2" key="1">
    <citation type="journal article" date="2015" name="BMC Genomics">
        <title>Genome mining reveals unlocked bioactive potential of marine Gram-negative bacteria.</title>
        <authorList>
            <person name="Machado H."/>
            <person name="Sonnenschein E.C."/>
            <person name="Melchiorsen J."/>
            <person name="Gram L."/>
        </authorList>
    </citation>
    <scope>NUCLEOTIDE SEQUENCE [LARGE SCALE GENOMIC DNA]</scope>
    <source>
        <strain evidence="1 2">S4054</strain>
    </source>
</reference>